<dbReference type="GO" id="GO:0005525">
    <property type="term" value="F:GTP binding"/>
    <property type="evidence" value="ECO:0007669"/>
    <property type="project" value="UniProtKB-KW"/>
</dbReference>
<evidence type="ECO:0000256" key="5">
    <source>
        <dbReference type="ARBA" id="ARBA00023134"/>
    </source>
</evidence>
<feature type="domain" description="MnmE helical" evidence="8">
    <location>
        <begin position="74"/>
        <end position="310"/>
    </location>
</feature>
<dbReference type="InterPro" id="IPR006073">
    <property type="entry name" value="GTP-bd"/>
</dbReference>
<dbReference type="Gene3D" id="3.40.50.300">
    <property type="entry name" value="P-loop containing nucleotide triphosphate hydrolases"/>
    <property type="match status" value="1"/>
</dbReference>
<dbReference type="SUPFAM" id="SSF52540">
    <property type="entry name" value="P-loop containing nucleoside triphosphate hydrolases"/>
    <property type="match status" value="1"/>
</dbReference>
<dbReference type="GO" id="GO:0030488">
    <property type="term" value="P:tRNA methylation"/>
    <property type="evidence" value="ECO:0007669"/>
    <property type="project" value="TreeGrafter"/>
</dbReference>
<dbReference type="EMBL" id="GU942987">
    <property type="protein sequence ID" value="ADD93568.1"/>
    <property type="molecule type" value="Genomic_DNA"/>
</dbReference>
<dbReference type="InterPro" id="IPR004520">
    <property type="entry name" value="GTPase_MnmE"/>
</dbReference>
<evidence type="ECO:0000259" key="7">
    <source>
        <dbReference type="Pfam" id="PF10396"/>
    </source>
</evidence>
<keyword evidence="3" id="KW-0547">Nucleotide-binding</keyword>
<comment type="similarity">
    <text evidence="1">Belongs to the TRAFAC class TrmE-Era-EngA-EngB-Septin-like GTPase superfamily. TrmE GTPase family.</text>
</comment>
<dbReference type="NCBIfam" id="TIGR00231">
    <property type="entry name" value="small_GTP"/>
    <property type="match status" value="1"/>
</dbReference>
<dbReference type="Gene3D" id="3.30.1360.120">
    <property type="entry name" value="Probable tRNA modification gtpase trme, domain 1"/>
    <property type="match status" value="1"/>
</dbReference>
<keyword evidence="5" id="KW-0342">GTP-binding</keyword>
<feature type="domain" description="GTP-binding protein TrmE N-terminal" evidence="7">
    <location>
        <begin position="12"/>
        <end position="71"/>
    </location>
</feature>
<dbReference type="NCBIfam" id="TIGR00450">
    <property type="entry name" value="mnmE_trmE_thdF"/>
    <property type="match status" value="1"/>
</dbReference>
<evidence type="ECO:0000256" key="3">
    <source>
        <dbReference type="ARBA" id="ARBA00022741"/>
    </source>
</evidence>
<dbReference type="InterPro" id="IPR025867">
    <property type="entry name" value="MnmE_helical"/>
</dbReference>
<dbReference type="GO" id="GO:0005829">
    <property type="term" value="C:cytosol"/>
    <property type="evidence" value="ECO:0007669"/>
    <property type="project" value="TreeGrafter"/>
</dbReference>
<keyword evidence="2" id="KW-0819">tRNA processing</keyword>
<dbReference type="GO" id="GO:0002098">
    <property type="term" value="P:tRNA wobble uridine modification"/>
    <property type="evidence" value="ECO:0007669"/>
    <property type="project" value="TreeGrafter"/>
</dbReference>
<evidence type="ECO:0000256" key="1">
    <source>
        <dbReference type="ARBA" id="ARBA00011043"/>
    </source>
</evidence>
<sequence length="341" mass="37757">MAETSLSEGFNEKCLVSCFEGPSSYTGEDVAEISCHGNPLIVRALIEKCIELGARNAKPGEFTQRAFLNSKIDLAQSEAVIDLINASSSAAMVAASKSVSGNFGENVDKILESLRKIRMLVESSIDFSDQDTNIDFKQINALFKDFKLLLGDFDERIEEGIRIMSEHRVVVAGPPNVGKSSIMNILSGEEASIVTEIKGTTRDPIYKKIQIKDLQVDIYDTAGINDETTDEIERLGIDKSRSLIEGADLVLEVVDAENRDFSLEKNENILKVFNKSDISSPPKEFGGVIVSALEKKNISALEEKFSSFFRAADLMLYFQLEKDTETWLKSFCGNRLLSRPN</sequence>
<dbReference type="Pfam" id="PF12631">
    <property type="entry name" value="MnmE_helical"/>
    <property type="match status" value="1"/>
</dbReference>
<protein>
    <submittedName>
        <fullName evidence="9">tRNA modification GTPase TrmE</fullName>
    </submittedName>
</protein>
<dbReference type="InterPro" id="IPR027266">
    <property type="entry name" value="TrmE/GcvT-like"/>
</dbReference>
<dbReference type="GO" id="GO:0003924">
    <property type="term" value="F:GTPase activity"/>
    <property type="evidence" value="ECO:0007669"/>
    <property type="project" value="InterPro"/>
</dbReference>
<evidence type="ECO:0000259" key="8">
    <source>
        <dbReference type="Pfam" id="PF12631"/>
    </source>
</evidence>
<dbReference type="InterPro" id="IPR027417">
    <property type="entry name" value="P-loop_NTPase"/>
</dbReference>
<proteinExistence type="inferred from homology"/>
<evidence type="ECO:0000313" key="9">
    <source>
        <dbReference type="EMBL" id="ADD93568.1"/>
    </source>
</evidence>
<accession>D6PCW7</accession>
<dbReference type="Pfam" id="PF10396">
    <property type="entry name" value="TrmE_N"/>
    <property type="match status" value="1"/>
</dbReference>
<feature type="domain" description="G" evidence="6">
    <location>
        <begin position="168"/>
        <end position="270"/>
    </location>
</feature>
<dbReference type="PANTHER" id="PTHR42714">
    <property type="entry name" value="TRNA MODIFICATION GTPASE GTPBP3"/>
    <property type="match status" value="1"/>
</dbReference>
<dbReference type="InterPro" id="IPR018948">
    <property type="entry name" value="GTP-bd_TrmE_N"/>
</dbReference>
<dbReference type="Gene3D" id="1.20.120.430">
    <property type="entry name" value="tRNA modification GTPase MnmE domain 2"/>
    <property type="match status" value="1"/>
</dbReference>
<evidence type="ECO:0000256" key="2">
    <source>
        <dbReference type="ARBA" id="ARBA00022694"/>
    </source>
</evidence>
<dbReference type="CDD" id="cd04164">
    <property type="entry name" value="trmE"/>
    <property type="match status" value="1"/>
</dbReference>
<dbReference type="InterPro" id="IPR005225">
    <property type="entry name" value="Small_GTP-bd"/>
</dbReference>
<dbReference type="CDD" id="cd14858">
    <property type="entry name" value="TrmE_N"/>
    <property type="match status" value="1"/>
</dbReference>
<dbReference type="Pfam" id="PF01926">
    <property type="entry name" value="MMR_HSR1"/>
    <property type="match status" value="1"/>
</dbReference>
<dbReference type="InterPro" id="IPR031168">
    <property type="entry name" value="G_TrmE"/>
</dbReference>
<name>D6PCW7_9BACT</name>
<organism evidence="9">
    <name type="scientific">uncultured marine bacterium MedDCM-OCT-S04-C293</name>
    <dbReference type="NCBI Taxonomy" id="743054"/>
    <lineage>
        <taxon>Bacteria</taxon>
        <taxon>environmental samples</taxon>
    </lineage>
</organism>
<dbReference type="InterPro" id="IPR027368">
    <property type="entry name" value="MnmE_dom2"/>
</dbReference>
<evidence type="ECO:0000256" key="4">
    <source>
        <dbReference type="ARBA" id="ARBA00022958"/>
    </source>
</evidence>
<keyword evidence="4" id="KW-0630">Potassium</keyword>
<reference evidence="9" key="1">
    <citation type="journal article" date="2010" name="ISME J.">
        <title>Metagenome of the Mediterranean deep chlorophyll maximum studied by direct and fosmid library 454 pyrosequencing.</title>
        <authorList>
            <person name="Ghai R."/>
            <person name="Martin-Cuadrado A.B."/>
            <person name="Molto A.G."/>
            <person name="Heredia I.G."/>
            <person name="Cabrera R."/>
            <person name="Martin J."/>
            <person name="Verdu M."/>
            <person name="Deschamps P."/>
            <person name="Moreira D."/>
            <person name="Lopez-Garcia P."/>
            <person name="Mira A."/>
            <person name="Rodriguez-Valera F."/>
        </authorList>
    </citation>
    <scope>NUCLEOTIDE SEQUENCE</scope>
</reference>
<dbReference type="AlphaFoldDB" id="D6PCW7"/>
<dbReference type="PANTHER" id="PTHR42714:SF2">
    <property type="entry name" value="TRNA MODIFICATION GTPASE GTPBP3, MITOCHONDRIAL"/>
    <property type="match status" value="1"/>
</dbReference>
<evidence type="ECO:0000259" key="6">
    <source>
        <dbReference type="Pfam" id="PF01926"/>
    </source>
</evidence>